<feature type="binding site" description="axial binding residue" evidence="9">
    <location>
        <position position="478"/>
    </location>
    <ligand>
        <name>heme</name>
        <dbReference type="ChEBI" id="CHEBI:30413"/>
    </ligand>
    <ligandPart>
        <name>Fe</name>
        <dbReference type="ChEBI" id="CHEBI:18248"/>
    </ligandPart>
</feature>
<evidence type="ECO:0000256" key="6">
    <source>
        <dbReference type="ARBA" id="ARBA00023004"/>
    </source>
</evidence>
<dbReference type="InterPro" id="IPR050196">
    <property type="entry name" value="Cytochrome_P450_Monoox"/>
</dbReference>
<evidence type="ECO:0000256" key="10">
    <source>
        <dbReference type="RuleBase" id="RU000461"/>
    </source>
</evidence>
<proteinExistence type="inferred from homology"/>
<comment type="caution">
    <text evidence="12">The sequence shown here is derived from an EMBL/GenBank/DDBJ whole genome shotgun (WGS) entry which is preliminary data.</text>
</comment>
<keyword evidence="11" id="KW-1133">Transmembrane helix</keyword>
<evidence type="ECO:0000313" key="13">
    <source>
        <dbReference type="Proteomes" id="UP000886998"/>
    </source>
</evidence>
<evidence type="ECO:0000256" key="3">
    <source>
        <dbReference type="ARBA" id="ARBA00010617"/>
    </source>
</evidence>
<dbReference type="Gene3D" id="1.10.630.10">
    <property type="entry name" value="Cytochrome P450"/>
    <property type="match status" value="1"/>
</dbReference>
<evidence type="ECO:0000256" key="11">
    <source>
        <dbReference type="SAM" id="Phobius"/>
    </source>
</evidence>
<evidence type="ECO:0000256" key="2">
    <source>
        <dbReference type="ARBA" id="ARBA00004586"/>
    </source>
</evidence>
<dbReference type="AlphaFoldDB" id="A0A8X7CHH6"/>
<evidence type="ECO:0000256" key="1">
    <source>
        <dbReference type="ARBA" id="ARBA00001971"/>
    </source>
</evidence>
<dbReference type="EMBL" id="BMAV01016311">
    <property type="protein sequence ID" value="GFY66966.1"/>
    <property type="molecule type" value="Genomic_DNA"/>
</dbReference>
<dbReference type="SUPFAM" id="SSF48264">
    <property type="entry name" value="Cytochrome P450"/>
    <property type="match status" value="1"/>
</dbReference>
<evidence type="ECO:0000256" key="4">
    <source>
        <dbReference type="ARBA" id="ARBA00022617"/>
    </source>
</evidence>
<keyword evidence="9 10" id="KW-0479">Metal-binding</keyword>
<keyword evidence="13" id="KW-1185">Reference proteome</keyword>
<evidence type="ECO:0000256" key="5">
    <source>
        <dbReference type="ARBA" id="ARBA00022824"/>
    </source>
</evidence>
<dbReference type="GO" id="GO:0005789">
    <property type="term" value="C:endoplasmic reticulum membrane"/>
    <property type="evidence" value="ECO:0007669"/>
    <property type="project" value="UniProtKB-SubCell"/>
</dbReference>
<keyword evidence="8 11" id="KW-0472">Membrane</keyword>
<dbReference type="GO" id="GO:0020037">
    <property type="term" value="F:heme binding"/>
    <property type="evidence" value="ECO:0007669"/>
    <property type="project" value="InterPro"/>
</dbReference>
<keyword evidence="4 9" id="KW-0349">Heme</keyword>
<dbReference type="Proteomes" id="UP000886998">
    <property type="component" value="Unassembled WGS sequence"/>
</dbReference>
<dbReference type="Pfam" id="PF00067">
    <property type="entry name" value="p450"/>
    <property type="match status" value="1"/>
</dbReference>
<dbReference type="InterPro" id="IPR036396">
    <property type="entry name" value="Cyt_P450_sf"/>
</dbReference>
<gene>
    <name evidence="12" type="primary">Cyp4v2</name>
    <name evidence="12" type="ORF">TNIN_134021</name>
</gene>
<protein>
    <submittedName>
        <fullName evidence="12">Cytochrome P450 4V2</fullName>
    </submittedName>
</protein>
<comment type="similarity">
    <text evidence="3 10">Belongs to the cytochrome P450 family.</text>
</comment>
<keyword evidence="5" id="KW-0256">Endoplasmic reticulum</keyword>
<reference evidence="12" key="1">
    <citation type="submission" date="2020-08" db="EMBL/GenBank/DDBJ databases">
        <title>Multicomponent nature underlies the extraordinary mechanical properties of spider dragline silk.</title>
        <authorList>
            <person name="Kono N."/>
            <person name="Nakamura H."/>
            <person name="Mori M."/>
            <person name="Yoshida Y."/>
            <person name="Ohtoshi R."/>
            <person name="Malay A.D."/>
            <person name="Moran D.A.P."/>
            <person name="Tomita M."/>
            <person name="Numata K."/>
            <person name="Arakawa K."/>
        </authorList>
    </citation>
    <scope>NUCLEOTIDE SEQUENCE</scope>
</reference>
<dbReference type="GO" id="GO:0004497">
    <property type="term" value="F:monooxygenase activity"/>
    <property type="evidence" value="ECO:0007669"/>
    <property type="project" value="UniProtKB-KW"/>
</dbReference>
<keyword evidence="6 9" id="KW-0408">Iron</keyword>
<comment type="cofactor">
    <cofactor evidence="1 9">
        <name>heme</name>
        <dbReference type="ChEBI" id="CHEBI:30413"/>
    </cofactor>
</comment>
<dbReference type="PROSITE" id="PS00086">
    <property type="entry name" value="CYTOCHROME_P450"/>
    <property type="match status" value="1"/>
</dbReference>
<keyword evidence="10" id="KW-0560">Oxidoreductase</keyword>
<keyword evidence="11" id="KW-0812">Transmembrane</keyword>
<dbReference type="PRINTS" id="PR00385">
    <property type="entry name" value="P450"/>
</dbReference>
<dbReference type="GO" id="GO:0016705">
    <property type="term" value="F:oxidoreductase activity, acting on paired donors, with incorporation or reduction of molecular oxygen"/>
    <property type="evidence" value="ECO:0007669"/>
    <property type="project" value="InterPro"/>
</dbReference>
<accession>A0A8X7CHH6</accession>
<dbReference type="GO" id="GO:0005506">
    <property type="term" value="F:iron ion binding"/>
    <property type="evidence" value="ECO:0007669"/>
    <property type="project" value="InterPro"/>
</dbReference>
<dbReference type="InterPro" id="IPR001128">
    <property type="entry name" value="Cyt_P450"/>
</dbReference>
<dbReference type="PRINTS" id="PR00463">
    <property type="entry name" value="EP450I"/>
</dbReference>
<organism evidence="12 13">
    <name type="scientific">Trichonephila inaurata madagascariensis</name>
    <dbReference type="NCBI Taxonomy" id="2747483"/>
    <lineage>
        <taxon>Eukaryota</taxon>
        <taxon>Metazoa</taxon>
        <taxon>Ecdysozoa</taxon>
        <taxon>Arthropoda</taxon>
        <taxon>Chelicerata</taxon>
        <taxon>Arachnida</taxon>
        <taxon>Araneae</taxon>
        <taxon>Araneomorphae</taxon>
        <taxon>Entelegynae</taxon>
        <taxon>Araneoidea</taxon>
        <taxon>Nephilidae</taxon>
        <taxon>Trichonephila</taxon>
        <taxon>Trichonephila inaurata</taxon>
    </lineage>
</organism>
<evidence type="ECO:0000313" key="12">
    <source>
        <dbReference type="EMBL" id="GFY66966.1"/>
    </source>
</evidence>
<evidence type="ECO:0000256" key="8">
    <source>
        <dbReference type="ARBA" id="ARBA00023136"/>
    </source>
</evidence>
<sequence length="512" mass="60042">MDHTELLGSNKEYVSSFLLTVVLLSLLLYFIRFYIGTRHVVKYANKLPSLKLRFYHVLGHVSLLFSHRWNKRNTDISPHVYDLLALIGYNSMFLKNKITNIWQIYYPFISIYHADTVEVVLNHSTELKKAWFYELLHPWIGTGLLTSYDEKWRVRRKMLTPAFHFNILKDFLPVFNKQSRVLKGILEGSTQEEFVDIVPLITKCSLDIICESILGKEMHTQTQPSSPYVKAVVNLTDWAFERMQRPWLWNDFMFKISPFGRRFAKNVAIVHDFTNKVISEKKKELLKRKNPNMPVDSGDDVEGKKHKKLALMDLLLEEHFKNNSISEEGIREEVNTFTFEGHDTTSVGISWSLWLVGLHPWVQDRIHAELDDIFGDDERDITMEDLKNMKYLECVIKESLRLYPSVPAFGRMIRNDIKIENYIVPKGSICLVHTFLLHRDPEFFPNPEKFDPDRFTQDNSVGRNPFAYVPFSAGPRNCIGEYQLRFICFISIKKSKILHVIIVKVVWVVFKR</sequence>
<evidence type="ECO:0000256" key="7">
    <source>
        <dbReference type="ARBA" id="ARBA00023033"/>
    </source>
</evidence>
<dbReference type="PANTHER" id="PTHR24291:SF189">
    <property type="entry name" value="CYTOCHROME P450 4C3-RELATED"/>
    <property type="match status" value="1"/>
</dbReference>
<comment type="subcellular location">
    <subcellularLocation>
        <location evidence="2">Endoplasmic reticulum membrane</location>
    </subcellularLocation>
</comment>
<feature type="transmembrane region" description="Helical" evidence="11">
    <location>
        <begin position="13"/>
        <end position="31"/>
    </location>
</feature>
<evidence type="ECO:0000256" key="9">
    <source>
        <dbReference type="PIRSR" id="PIRSR602401-1"/>
    </source>
</evidence>
<keyword evidence="7 10" id="KW-0503">Monooxygenase</keyword>
<name>A0A8X7CHH6_9ARAC</name>
<dbReference type="InterPro" id="IPR002401">
    <property type="entry name" value="Cyt_P450_E_grp-I"/>
</dbReference>
<dbReference type="OrthoDB" id="6427381at2759"/>
<dbReference type="InterPro" id="IPR017972">
    <property type="entry name" value="Cyt_P450_CS"/>
</dbReference>
<dbReference type="PANTHER" id="PTHR24291">
    <property type="entry name" value="CYTOCHROME P450 FAMILY 4"/>
    <property type="match status" value="1"/>
</dbReference>